<proteinExistence type="predicted"/>
<dbReference type="InterPro" id="IPR056845">
    <property type="entry name" value="LRR_Zer-1"/>
</dbReference>
<reference evidence="4" key="1">
    <citation type="submission" date="2022-11" db="EMBL/GenBank/DDBJ databases">
        <title>Centuries of genome instability and evolution in soft-shell clam transmissible cancer (bioRxiv).</title>
        <authorList>
            <person name="Hart S.F.M."/>
            <person name="Yonemitsu M.A."/>
            <person name="Giersch R.M."/>
            <person name="Beal B.F."/>
            <person name="Arriagada G."/>
            <person name="Davis B.W."/>
            <person name="Ostrander E.A."/>
            <person name="Goff S.P."/>
            <person name="Metzger M.J."/>
        </authorList>
    </citation>
    <scope>NUCLEOTIDE SEQUENCE</scope>
    <source>
        <strain evidence="4">MELC-2E11</strain>
        <tissue evidence="4">Siphon/mantle</tissue>
    </source>
</reference>
<dbReference type="InterPro" id="IPR051341">
    <property type="entry name" value="Zyg-11_UBL_adapter"/>
</dbReference>
<evidence type="ECO:0000313" key="5">
    <source>
        <dbReference type="Proteomes" id="UP001164746"/>
    </source>
</evidence>
<feature type="domain" description="Protein zer-1 homolog-like C-terminal" evidence="2">
    <location>
        <begin position="337"/>
        <end position="503"/>
    </location>
</feature>
<feature type="domain" description="Zer-1-like leucine-rich repeats region" evidence="3">
    <location>
        <begin position="191"/>
        <end position="296"/>
    </location>
</feature>
<dbReference type="SUPFAM" id="SSF52047">
    <property type="entry name" value="RNI-like"/>
    <property type="match status" value="1"/>
</dbReference>
<sequence length="544" mass="61472">MLDLANRADSVPECDAMYDTPVSLHECCIDFICDNLSALCDEELTPLGHPRLVFKDQDIYFQHHLSESLLEALCEKGKLTDESLTLFDPKLMNLRQVCIQDAQLSTKGLRTLKQHKILDLEITGLKSVTINDVIGCLGEWSLTNLRSLNVSNSTFLNSTKFCVVVSLSKLRNLVSLNVSRTEFNKHGLEIIAEDLPKLENLDISVTPIDDISALRKCKERLKFLSMYSLRAAQTSDMVPVLSELTKLVHLDVSDDSFQTVHSILSTTPPQKFKVANLLSKTSCLPRLSSLDISGKDGVTGEATEKQVVESLRRYTNRALYMQKSLYTLFSLTQEMFVPREDIIKKNALLTLCSDRMLQDVQFDRFRCARLVMECLCLFDDPSMNRMSVAICSILAAKISTQKTSQLGAKTRYMKKMLQLVRQKIENNSVDITLKFTLNESPATCKVFLNEGGLELFMMTLQVVSSMDMDTRVQVETKILGLLNNIAEVSIFRNYLMREDFLMIANDGEQSWLIAGTDRADILTELYNVVLKWEQPNGEMVAYSP</sequence>
<evidence type="ECO:0000313" key="4">
    <source>
        <dbReference type="EMBL" id="WAR24138.1"/>
    </source>
</evidence>
<keyword evidence="5" id="KW-1185">Reference proteome</keyword>
<name>A0ABY7FPK1_MYAAR</name>
<organism evidence="4 5">
    <name type="scientific">Mya arenaria</name>
    <name type="common">Soft-shell clam</name>
    <dbReference type="NCBI Taxonomy" id="6604"/>
    <lineage>
        <taxon>Eukaryota</taxon>
        <taxon>Metazoa</taxon>
        <taxon>Spiralia</taxon>
        <taxon>Lophotrochozoa</taxon>
        <taxon>Mollusca</taxon>
        <taxon>Bivalvia</taxon>
        <taxon>Autobranchia</taxon>
        <taxon>Heteroconchia</taxon>
        <taxon>Euheterodonta</taxon>
        <taxon>Imparidentia</taxon>
        <taxon>Neoheterodontei</taxon>
        <taxon>Myida</taxon>
        <taxon>Myoidea</taxon>
        <taxon>Myidae</taxon>
        <taxon>Mya</taxon>
    </lineage>
</organism>
<dbReference type="PANTHER" id="PTHR12904:SF22">
    <property type="entry name" value="ZYG-11 FAMILY MEMBER B, CELL CYCLE REGULATOR"/>
    <property type="match status" value="1"/>
</dbReference>
<protein>
    <submittedName>
        <fullName evidence="4">ZYG11-like protein</fullName>
    </submittedName>
</protein>
<gene>
    <name evidence="4" type="ORF">MAR_037807</name>
</gene>
<dbReference type="Gene3D" id="3.80.10.10">
    <property type="entry name" value="Ribonuclease Inhibitor"/>
    <property type="match status" value="1"/>
</dbReference>
<accession>A0ABY7FPK1</accession>
<dbReference type="Proteomes" id="UP001164746">
    <property type="component" value="Chromosome 13"/>
</dbReference>
<evidence type="ECO:0000256" key="1">
    <source>
        <dbReference type="ARBA" id="ARBA00022786"/>
    </source>
</evidence>
<dbReference type="InterPro" id="IPR032675">
    <property type="entry name" value="LRR_dom_sf"/>
</dbReference>
<evidence type="ECO:0000259" key="2">
    <source>
        <dbReference type="Pfam" id="PF22964"/>
    </source>
</evidence>
<dbReference type="Pfam" id="PF25013">
    <property type="entry name" value="LRR_Zer-1"/>
    <property type="match status" value="1"/>
</dbReference>
<keyword evidence="1" id="KW-0833">Ubl conjugation pathway</keyword>
<evidence type="ECO:0000259" key="3">
    <source>
        <dbReference type="Pfam" id="PF25013"/>
    </source>
</evidence>
<dbReference type="EMBL" id="CP111024">
    <property type="protein sequence ID" value="WAR24138.1"/>
    <property type="molecule type" value="Genomic_DNA"/>
</dbReference>
<dbReference type="Pfam" id="PF22964">
    <property type="entry name" value="ZER1-like_2nd"/>
    <property type="match status" value="1"/>
</dbReference>
<dbReference type="InterPro" id="IPR055142">
    <property type="entry name" value="ZER1-like_C"/>
</dbReference>
<dbReference type="PANTHER" id="PTHR12904">
    <property type="match status" value="1"/>
</dbReference>